<evidence type="ECO:0000256" key="9">
    <source>
        <dbReference type="ARBA" id="ARBA00023034"/>
    </source>
</evidence>
<keyword evidence="13" id="KW-1185">Reference proteome</keyword>
<evidence type="ECO:0000256" key="8">
    <source>
        <dbReference type="ARBA" id="ARBA00022989"/>
    </source>
</evidence>
<dbReference type="UniPathway" id="UPA00378"/>
<evidence type="ECO:0000256" key="5">
    <source>
        <dbReference type="ARBA" id="ARBA00022679"/>
    </source>
</evidence>
<keyword evidence="9" id="KW-0333">Golgi apparatus</keyword>
<dbReference type="InterPro" id="IPR029063">
    <property type="entry name" value="SAM-dependent_MTases_sf"/>
</dbReference>
<evidence type="ECO:0000313" key="12">
    <source>
        <dbReference type="EMBL" id="KFM24794.1"/>
    </source>
</evidence>
<sequence>MVRFLIPGPGPDATLAQEADTHGDVVIVPPASDGTHALLAEATTAHRATFVMKAEDSTWVDPVGIMQELLSLCMSPGCEHERLYLGREQRPTASLQERVDVTGQPPRRRGRVDAVYAAHTSLSSYMPYMLGGGYVLSRDLAQLVLEVNTHASAAPGFLKLLPSEDVSIGVWLMSVDLRRVDQPRMLESAGPDHLDTLHRGVPAASVLLGWVGGSARLLVFADACAGTARGGAGGERSGHATTDGAAGADDDAAGGAAPLLAMCAILYDRRQLARSHSLPGLPLALSACGTLLALAAPHPLEGGLWLARAAGRRSVQFASPASLAAAAGAAMGLDGADRACAGPMRPREVRFAPGAASLAFLADAGGCDSGPEAATAFVARVPRAWRDAGAGAVWGSPPTRQLVALRLPEPPLALAYRAENLLIVWTATGAWQVRLPANFADGLPPTRRLAGSEAAAAGASPASCAMSPDPTTDRLLLASTDAETRDVAQERRRYATLDLGTGRLRLVGEYSAGVGLSGGPLDREGSPAPSTTQPPAPAAFWSPDGRSAAFASPHSGGGWQVYVASGVGRGDDPGDGDAAGTVAGVTSHPTPLPPRSVFVEVGAGAGAGVRAFRAARGAEGWQVHAWEAAPAALRVLRDGLPLGVQTHGAAAWVRDGEVALNPLPAAQGPSPGWLAGAWLAAWGAPPHPASLFGREAPGAPRESVPALDFGAWLLRTLRPGDRLWLRLDVAGAELELLAQLLQDGSLARAGRVSVAWGDGVRPLSGQLAATWRSVFDLLGVAWSDPGSPALEP</sequence>
<feature type="region of interest" description="Disordered" evidence="11">
    <location>
        <begin position="516"/>
        <end position="537"/>
    </location>
</feature>
<dbReference type="Pfam" id="PF01762">
    <property type="entry name" value="Galactosyl_T"/>
    <property type="match status" value="1"/>
</dbReference>
<dbReference type="GO" id="GO:0016758">
    <property type="term" value="F:hexosyltransferase activity"/>
    <property type="evidence" value="ECO:0007669"/>
    <property type="project" value="InterPro"/>
</dbReference>
<dbReference type="RefSeq" id="XP_011397682.1">
    <property type="nucleotide sequence ID" value="XM_011399380.1"/>
</dbReference>
<dbReference type="OrthoDB" id="2139606at2759"/>
<keyword evidence="5 12" id="KW-0808">Transferase</keyword>
<evidence type="ECO:0000256" key="1">
    <source>
        <dbReference type="ARBA" id="ARBA00004323"/>
    </source>
</evidence>
<evidence type="ECO:0000256" key="7">
    <source>
        <dbReference type="ARBA" id="ARBA00022968"/>
    </source>
</evidence>
<evidence type="ECO:0000256" key="4">
    <source>
        <dbReference type="ARBA" id="ARBA00022676"/>
    </source>
</evidence>
<accession>A0A087SGE0</accession>
<organism evidence="12 13">
    <name type="scientific">Auxenochlorella protothecoides</name>
    <name type="common">Green microalga</name>
    <name type="synonym">Chlorella protothecoides</name>
    <dbReference type="NCBI Taxonomy" id="3075"/>
    <lineage>
        <taxon>Eukaryota</taxon>
        <taxon>Viridiplantae</taxon>
        <taxon>Chlorophyta</taxon>
        <taxon>core chlorophytes</taxon>
        <taxon>Trebouxiophyceae</taxon>
        <taxon>Chlorellales</taxon>
        <taxon>Chlorellaceae</taxon>
        <taxon>Auxenochlorella</taxon>
    </lineage>
</organism>
<comment type="similarity">
    <text evidence="3">Belongs to the glycosyltransferase 31 family.</text>
</comment>
<keyword evidence="7" id="KW-0735">Signal-anchor</keyword>
<keyword evidence="10" id="KW-0472">Membrane</keyword>
<evidence type="ECO:0000256" key="2">
    <source>
        <dbReference type="ARBA" id="ARBA00004922"/>
    </source>
</evidence>
<evidence type="ECO:0000313" key="13">
    <source>
        <dbReference type="Proteomes" id="UP000028924"/>
    </source>
</evidence>
<protein>
    <submittedName>
        <fullName evidence="12">Beta-1,3-galactosyltransferase 6</fullName>
    </submittedName>
</protein>
<comment type="subcellular location">
    <subcellularLocation>
        <location evidence="1">Golgi apparatus membrane</location>
        <topology evidence="1">Single-pass type II membrane protein</topology>
    </subcellularLocation>
</comment>
<evidence type="ECO:0000256" key="11">
    <source>
        <dbReference type="SAM" id="MobiDB-lite"/>
    </source>
</evidence>
<proteinExistence type="inferred from homology"/>
<dbReference type="Pfam" id="PF07676">
    <property type="entry name" value="PD40"/>
    <property type="match status" value="1"/>
</dbReference>
<dbReference type="GO" id="GO:0000139">
    <property type="term" value="C:Golgi membrane"/>
    <property type="evidence" value="ECO:0007669"/>
    <property type="project" value="UniProtKB-SubCell"/>
</dbReference>
<dbReference type="InterPro" id="IPR011659">
    <property type="entry name" value="WD40"/>
</dbReference>
<evidence type="ECO:0000256" key="10">
    <source>
        <dbReference type="ARBA" id="ARBA00023136"/>
    </source>
</evidence>
<dbReference type="PANTHER" id="PTHR11214">
    <property type="entry name" value="BETA-1,3-N-ACETYLGLUCOSAMINYLTRANSFERASE"/>
    <property type="match status" value="1"/>
</dbReference>
<keyword evidence="4 12" id="KW-0328">Glycosyltransferase</keyword>
<dbReference type="Gene3D" id="3.40.50.150">
    <property type="entry name" value="Vaccinia Virus protein VP39"/>
    <property type="match status" value="1"/>
</dbReference>
<keyword evidence="6" id="KW-0812">Transmembrane</keyword>
<keyword evidence="8" id="KW-1133">Transmembrane helix</keyword>
<evidence type="ECO:0000256" key="6">
    <source>
        <dbReference type="ARBA" id="ARBA00022692"/>
    </source>
</evidence>
<dbReference type="SUPFAM" id="SSF53335">
    <property type="entry name" value="S-adenosyl-L-methionine-dependent methyltransferases"/>
    <property type="match status" value="1"/>
</dbReference>
<dbReference type="EMBL" id="KL662111">
    <property type="protein sequence ID" value="KFM24794.1"/>
    <property type="molecule type" value="Genomic_DNA"/>
</dbReference>
<dbReference type="InterPro" id="IPR002659">
    <property type="entry name" value="Glyco_trans_31"/>
</dbReference>
<evidence type="ECO:0000256" key="3">
    <source>
        <dbReference type="ARBA" id="ARBA00008661"/>
    </source>
</evidence>
<comment type="pathway">
    <text evidence="2">Protein modification; protein glycosylation.</text>
</comment>
<gene>
    <name evidence="12" type="ORF">F751_1673</name>
</gene>
<dbReference type="Proteomes" id="UP000028924">
    <property type="component" value="Unassembled WGS sequence"/>
</dbReference>
<dbReference type="AlphaFoldDB" id="A0A087SGE0"/>
<reference evidence="12 13" key="1">
    <citation type="journal article" date="2014" name="BMC Genomics">
        <title>Oil accumulation mechanisms of the oleaginous microalga Chlorella protothecoides revealed through its genome, transcriptomes, and proteomes.</title>
        <authorList>
            <person name="Gao C."/>
            <person name="Wang Y."/>
            <person name="Shen Y."/>
            <person name="Yan D."/>
            <person name="He X."/>
            <person name="Dai J."/>
            <person name="Wu Q."/>
        </authorList>
    </citation>
    <scope>NUCLEOTIDE SEQUENCE [LARGE SCALE GENOMIC DNA]</scope>
    <source>
        <strain evidence="12 13">0710</strain>
    </source>
</reference>
<name>A0A087SGE0_AUXPR</name>
<dbReference type="KEGG" id="apro:F751_1673"/>
<dbReference type="GeneID" id="23613064"/>